<evidence type="ECO:0000259" key="2">
    <source>
        <dbReference type="PROSITE" id="PS51462"/>
    </source>
</evidence>
<dbReference type="PROSITE" id="PS51462">
    <property type="entry name" value="NUDIX"/>
    <property type="match status" value="1"/>
</dbReference>
<dbReference type="Proteomes" id="UP001321786">
    <property type="component" value="Chromosome"/>
</dbReference>
<reference evidence="3 4" key="1">
    <citation type="submission" date="2023-08" db="EMBL/GenBank/DDBJ databases">
        <title>Helicovermis profunda gen. nov., sp. nov., a novel mesophilic, fermentative bacterium within the Bacillota from a deep-sea hydrothermal vent chimney.</title>
        <authorList>
            <person name="Miyazaki U."/>
            <person name="Mizutani D."/>
            <person name="Hashimoto Y."/>
            <person name="Tame A."/>
            <person name="Sawayama S."/>
            <person name="Miyazaki J."/>
            <person name="Takai K."/>
            <person name="Nakagawa S."/>
        </authorList>
    </citation>
    <scope>NUCLEOTIDE SEQUENCE [LARGE SCALE GENOMIC DNA]</scope>
    <source>
        <strain evidence="3 4">S502</strain>
    </source>
</reference>
<keyword evidence="4" id="KW-1185">Reference proteome</keyword>
<comment type="similarity">
    <text evidence="1">Belongs to the Nudix hydrolase family.</text>
</comment>
<organism evidence="3 4">
    <name type="scientific">Helicovermis profundi</name>
    <dbReference type="NCBI Taxonomy" id="3065157"/>
    <lineage>
        <taxon>Bacteria</taxon>
        <taxon>Bacillati</taxon>
        <taxon>Bacillota</taxon>
        <taxon>Clostridia</taxon>
        <taxon>Helicovermis</taxon>
    </lineage>
</organism>
<sequence>MYIKQIEKYNPINEQEENDKKIILKYIDKFPNDILLRQNEAMHITSSSMIFNKEKTKVLMIHHNIYRTWSWTGGHVDGDCDLLYVALKEAKEETGLENIKILNSEISSIDILPVWGHYKKSKYVSAHLHLNTSYIFEADDKELLKVNIEETSGVKWIDINKISEFSNEPELIVVYNKLISKALLSNK</sequence>
<dbReference type="AlphaFoldDB" id="A0AAU9EUL7"/>
<dbReference type="GO" id="GO:0016787">
    <property type="term" value="F:hydrolase activity"/>
    <property type="evidence" value="ECO:0007669"/>
    <property type="project" value="UniProtKB-KW"/>
</dbReference>
<keyword evidence="3" id="KW-0378">Hydrolase</keyword>
<gene>
    <name evidence="3" type="ORF">HLPR_11060</name>
</gene>
<evidence type="ECO:0000313" key="3">
    <source>
        <dbReference type="EMBL" id="BEP28775.1"/>
    </source>
</evidence>
<dbReference type="Gene3D" id="3.90.79.10">
    <property type="entry name" value="Nucleoside Triphosphate Pyrophosphohydrolase"/>
    <property type="match status" value="1"/>
</dbReference>
<protein>
    <submittedName>
        <fullName evidence="3">NUDIX hydrolase</fullName>
    </submittedName>
</protein>
<proteinExistence type="inferred from homology"/>
<dbReference type="PANTHER" id="PTHR43736">
    <property type="entry name" value="ADP-RIBOSE PYROPHOSPHATASE"/>
    <property type="match status" value="1"/>
</dbReference>
<dbReference type="SUPFAM" id="SSF55811">
    <property type="entry name" value="Nudix"/>
    <property type="match status" value="1"/>
</dbReference>
<dbReference type="InterPro" id="IPR000086">
    <property type="entry name" value="NUDIX_hydrolase_dom"/>
</dbReference>
<dbReference type="KEGG" id="hprf:HLPR_11060"/>
<evidence type="ECO:0000256" key="1">
    <source>
        <dbReference type="ARBA" id="ARBA00005582"/>
    </source>
</evidence>
<dbReference type="RefSeq" id="WP_338537080.1">
    <property type="nucleotide sequence ID" value="NZ_AP028654.1"/>
</dbReference>
<dbReference type="Pfam" id="PF00293">
    <property type="entry name" value="NUDIX"/>
    <property type="match status" value="1"/>
</dbReference>
<name>A0AAU9EUL7_9FIRM</name>
<dbReference type="InterPro" id="IPR015797">
    <property type="entry name" value="NUDIX_hydrolase-like_dom_sf"/>
</dbReference>
<evidence type="ECO:0000313" key="4">
    <source>
        <dbReference type="Proteomes" id="UP001321786"/>
    </source>
</evidence>
<dbReference type="EMBL" id="AP028654">
    <property type="protein sequence ID" value="BEP28775.1"/>
    <property type="molecule type" value="Genomic_DNA"/>
</dbReference>
<dbReference type="CDD" id="cd03674">
    <property type="entry name" value="NUDIX_Hydrolase"/>
    <property type="match status" value="1"/>
</dbReference>
<accession>A0AAU9EUL7</accession>
<dbReference type="PANTHER" id="PTHR43736:SF1">
    <property type="entry name" value="DIHYDRONEOPTERIN TRIPHOSPHATE DIPHOSPHATASE"/>
    <property type="match status" value="1"/>
</dbReference>
<feature type="domain" description="Nudix hydrolase" evidence="2">
    <location>
        <begin position="41"/>
        <end position="185"/>
    </location>
</feature>